<dbReference type="EMBL" id="DVJJ01000149">
    <property type="protein sequence ID" value="HIS65653.1"/>
    <property type="molecule type" value="Genomic_DNA"/>
</dbReference>
<dbReference type="PANTHER" id="PTHR33164:SF56">
    <property type="entry name" value="HTH-TYPE TRANSCRIPTIONAL REGULATOR MHQR"/>
    <property type="match status" value="1"/>
</dbReference>
<feature type="domain" description="HTH marR-type" evidence="4">
    <location>
        <begin position="1"/>
        <end position="110"/>
    </location>
</feature>
<reference evidence="5" key="1">
    <citation type="submission" date="2020-10" db="EMBL/GenBank/DDBJ databases">
        <authorList>
            <person name="Gilroy R."/>
        </authorList>
    </citation>
    <scope>NUCLEOTIDE SEQUENCE</scope>
    <source>
        <strain evidence="5">ChiBcec16-1751</strain>
    </source>
</reference>
<evidence type="ECO:0000313" key="5">
    <source>
        <dbReference type="EMBL" id="HIS65653.1"/>
    </source>
</evidence>
<dbReference type="InterPro" id="IPR000835">
    <property type="entry name" value="HTH_MarR-typ"/>
</dbReference>
<evidence type="ECO:0000256" key="1">
    <source>
        <dbReference type="ARBA" id="ARBA00023015"/>
    </source>
</evidence>
<evidence type="ECO:0000259" key="4">
    <source>
        <dbReference type="PROSITE" id="PS50995"/>
    </source>
</evidence>
<proteinExistence type="predicted"/>
<evidence type="ECO:0000313" key="6">
    <source>
        <dbReference type="Proteomes" id="UP000886741"/>
    </source>
</evidence>
<organism evidence="5 6">
    <name type="scientific">Candidatus Avoscillospira avistercoris</name>
    <dbReference type="NCBI Taxonomy" id="2840707"/>
    <lineage>
        <taxon>Bacteria</taxon>
        <taxon>Bacillati</taxon>
        <taxon>Bacillota</taxon>
        <taxon>Clostridia</taxon>
        <taxon>Eubacteriales</taxon>
        <taxon>Oscillospiraceae</taxon>
        <taxon>Oscillospiraceae incertae sedis</taxon>
        <taxon>Candidatus Avoscillospira</taxon>
    </lineage>
</organism>
<evidence type="ECO:0000256" key="3">
    <source>
        <dbReference type="ARBA" id="ARBA00023163"/>
    </source>
</evidence>
<dbReference type="GO" id="GO:0003700">
    <property type="term" value="F:DNA-binding transcription factor activity"/>
    <property type="evidence" value="ECO:0007669"/>
    <property type="project" value="InterPro"/>
</dbReference>
<reference evidence="5" key="2">
    <citation type="journal article" date="2021" name="PeerJ">
        <title>Extensive microbial diversity within the chicken gut microbiome revealed by metagenomics and culture.</title>
        <authorList>
            <person name="Gilroy R."/>
            <person name="Ravi A."/>
            <person name="Getino M."/>
            <person name="Pursley I."/>
            <person name="Horton D.L."/>
            <person name="Alikhan N.F."/>
            <person name="Baker D."/>
            <person name="Gharbi K."/>
            <person name="Hall N."/>
            <person name="Watson M."/>
            <person name="Adriaenssens E.M."/>
            <person name="Foster-Nyarko E."/>
            <person name="Jarju S."/>
            <person name="Secka A."/>
            <person name="Antonio M."/>
            <person name="Oren A."/>
            <person name="Chaudhuri R.R."/>
            <person name="La Ragione R."/>
            <person name="Hildebrand F."/>
            <person name="Pallen M.J."/>
        </authorList>
    </citation>
    <scope>NUCLEOTIDE SEQUENCE</scope>
    <source>
        <strain evidence="5">ChiBcec16-1751</strain>
    </source>
</reference>
<name>A0A9D1FB83_9FIRM</name>
<dbReference type="SUPFAM" id="SSF46785">
    <property type="entry name" value="Winged helix' DNA-binding domain"/>
    <property type="match status" value="1"/>
</dbReference>
<gene>
    <name evidence="5" type="ORF">IAA83_09870</name>
</gene>
<dbReference type="SMART" id="SM00347">
    <property type="entry name" value="HTH_MARR"/>
    <property type="match status" value="1"/>
</dbReference>
<dbReference type="PROSITE" id="PS50995">
    <property type="entry name" value="HTH_MARR_2"/>
    <property type="match status" value="1"/>
</dbReference>
<dbReference type="Gene3D" id="1.10.10.10">
    <property type="entry name" value="Winged helix-like DNA-binding domain superfamily/Winged helix DNA-binding domain"/>
    <property type="match status" value="1"/>
</dbReference>
<dbReference type="InterPro" id="IPR039422">
    <property type="entry name" value="MarR/SlyA-like"/>
</dbReference>
<dbReference type="PROSITE" id="PS01117">
    <property type="entry name" value="HTH_MARR_1"/>
    <property type="match status" value="1"/>
</dbReference>
<dbReference type="Pfam" id="PF12802">
    <property type="entry name" value="MarR_2"/>
    <property type="match status" value="1"/>
</dbReference>
<keyword evidence="3" id="KW-0804">Transcription</keyword>
<dbReference type="PANTHER" id="PTHR33164">
    <property type="entry name" value="TRANSCRIPTIONAL REGULATOR, MARR FAMILY"/>
    <property type="match status" value="1"/>
</dbReference>
<protein>
    <submittedName>
        <fullName evidence="5">MarR family transcriptional regulator</fullName>
    </submittedName>
</protein>
<dbReference type="GO" id="GO:0006950">
    <property type="term" value="P:response to stress"/>
    <property type="evidence" value="ECO:0007669"/>
    <property type="project" value="TreeGrafter"/>
</dbReference>
<dbReference type="AlphaFoldDB" id="A0A9D1FB83"/>
<evidence type="ECO:0000256" key="2">
    <source>
        <dbReference type="ARBA" id="ARBA00023125"/>
    </source>
</evidence>
<dbReference type="Proteomes" id="UP000886741">
    <property type="component" value="Unassembled WGS sequence"/>
</dbReference>
<accession>A0A9D1FB83</accession>
<dbReference type="PRINTS" id="PR00598">
    <property type="entry name" value="HTHMARR"/>
</dbReference>
<dbReference type="InterPro" id="IPR036390">
    <property type="entry name" value="WH_DNA-bd_sf"/>
</dbReference>
<dbReference type="GO" id="GO:0003677">
    <property type="term" value="F:DNA binding"/>
    <property type="evidence" value="ECO:0007669"/>
    <property type="project" value="UniProtKB-KW"/>
</dbReference>
<keyword evidence="2" id="KW-0238">DNA-binding</keyword>
<dbReference type="InterPro" id="IPR023187">
    <property type="entry name" value="Tscrpt_reg_MarR-type_CS"/>
</dbReference>
<dbReference type="InterPro" id="IPR036388">
    <property type="entry name" value="WH-like_DNA-bd_sf"/>
</dbReference>
<comment type="caution">
    <text evidence="5">The sequence shown here is derived from an EMBL/GenBank/DDBJ whole genome shotgun (WGS) entry which is preliminary data.</text>
</comment>
<keyword evidence="1" id="KW-0805">Transcription regulation</keyword>
<sequence>MTSSQSFVLGYLCYHAQQGEAVYPRDIEKHFDFSHPTVSGLLQRMEAKGFVRMEPSAEDRRCKRIAVTDRAMQVNQQVLDQLDAAERLMIRGFSTEEVDQLHNLFARMIHNLTPNTDEGGINP</sequence>